<accession>A0ABY0HAL0</accession>
<protein>
    <submittedName>
        <fullName evidence="2">Uncharacterized protein</fullName>
    </submittedName>
</protein>
<proteinExistence type="predicted"/>
<organism evidence="2 3">
    <name type="scientific">Monosporascus cannonballus</name>
    <dbReference type="NCBI Taxonomy" id="155416"/>
    <lineage>
        <taxon>Eukaryota</taxon>
        <taxon>Fungi</taxon>
        <taxon>Dikarya</taxon>
        <taxon>Ascomycota</taxon>
        <taxon>Pezizomycotina</taxon>
        <taxon>Sordariomycetes</taxon>
        <taxon>Xylariomycetidae</taxon>
        <taxon>Xylariales</taxon>
        <taxon>Xylariales incertae sedis</taxon>
        <taxon>Monosporascus</taxon>
    </lineage>
</organism>
<evidence type="ECO:0000313" key="2">
    <source>
        <dbReference type="EMBL" id="RYO85810.1"/>
    </source>
</evidence>
<comment type="caution">
    <text evidence="2">The sequence shown here is derived from an EMBL/GenBank/DDBJ whole genome shotgun (WGS) entry which is preliminary data.</text>
</comment>
<keyword evidence="3" id="KW-1185">Reference proteome</keyword>
<evidence type="ECO:0000256" key="1">
    <source>
        <dbReference type="SAM" id="MobiDB-lite"/>
    </source>
</evidence>
<reference evidence="2 3" key="1">
    <citation type="submission" date="2018-06" db="EMBL/GenBank/DDBJ databases">
        <title>Complete Genomes of Monosporascus.</title>
        <authorList>
            <person name="Robinson A.J."/>
            <person name="Natvig D.O."/>
        </authorList>
    </citation>
    <scope>NUCLEOTIDE SEQUENCE [LARGE SCALE GENOMIC DNA]</scope>
    <source>
        <strain evidence="2 3">CBS 609.92</strain>
    </source>
</reference>
<sequence>MDADPSTTFGIEIKTIIFGDPDLPFAYQKSRWRHNVKSLNEAFAKVTVDNHVSLEEKQKEAYKEWYFTQDITVLTQRIVFHGWKNKLRQVFGILRGEAFCGKPSDTCSLQVYVAILPGWSASHVKGVARDAMRYKPEFEALAPRLGRDRVASAWAKTNSVEKTGDDNANPAPEAIQE</sequence>
<feature type="region of interest" description="Disordered" evidence="1">
    <location>
        <begin position="156"/>
        <end position="177"/>
    </location>
</feature>
<name>A0ABY0HAL0_9PEZI</name>
<gene>
    <name evidence="2" type="ORF">DL762_005043</name>
</gene>
<evidence type="ECO:0000313" key="3">
    <source>
        <dbReference type="Proteomes" id="UP000294003"/>
    </source>
</evidence>
<dbReference type="Proteomes" id="UP000294003">
    <property type="component" value="Unassembled WGS sequence"/>
</dbReference>
<dbReference type="EMBL" id="QJNS01000128">
    <property type="protein sequence ID" value="RYO85810.1"/>
    <property type="molecule type" value="Genomic_DNA"/>
</dbReference>